<evidence type="ECO:0000313" key="1">
    <source>
        <dbReference type="EMBL" id="KAF8486212.1"/>
    </source>
</evidence>
<organism evidence="1 2">
    <name type="scientific">Russula ochroleuca</name>
    <dbReference type="NCBI Taxonomy" id="152965"/>
    <lineage>
        <taxon>Eukaryota</taxon>
        <taxon>Fungi</taxon>
        <taxon>Dikarya</taxon>
        <taxon>Basidiomycota</taxon>
        <taxon>Agaricomycotina</taxon>
        <taxon>Agaricomycetes</taxon>
        <taxon>Russulales</taxon>
        <taxon>Russulaceae</taxon>
        <taxon>Russula</taxon>
    </lineage>
</organism>
<comment type="caution">
    <text evidence="1">The sequence shown here is derived from an EMBL/GenBank/DDBJ whole genome shotgun (WGS) entry which is preliminary data.</text>
</comment>
<evidence type="ECO:0000313" key="2">
    <source>
        <dbReference type="Proteomes" id="UP000759537"/>
    </source>
</evidence>
<reference evidence="1" key="2">
    <citation type="journal article" date="2020" name="Nat. Commun.">
        <title>Large-scale genome sequencing of mycorrhizal fungi provides insights into the early evolution of symbiotic traits.</title>
        <authorList>
            <person name="Miyauchi S."/>
            <person name="Kiss E."/>
            <person name="Kuo A."/>
            <person name="Drula E."/>
            <person name="Kohler A."/>
            <person name="Sanchez-Garcia M."/>
            <person name="Morin E."/>
            <person name="Andreopoulos B."/>
            <person name="Barry K.W."/>
            <person name="Bonito G."/>
            <person name="Buee M."/>
            <person name="Carver A."/>
            <person name="Chen C."/>
            <person name="Cichocki N."/>
            <person name="Clum A."/>
            <person name="Culley D."/>
            <person name="Crous P.W."/>
            <person name="Fauchery L."/>
            <person name="Girlanda M."/>
            <person name="Hayes R.D."/>
            <person name="Keri Z."/>
            <person name="LaButti K."/>
            <person name="Lipzen A."/>
            <person name="Lombard V."/>
            <person name="Magnuson J."/>
            <person name="Maillard F."/>
            <person name="Murat C."/>
            <person name="Nolan M."/>
            <person name="Ohm R.A."/>
            <person name="Pangilinan J."/>
            <person name="Pereira M.F."/>
            <person name="Perotto S."/>
            <person name="Peter M."/>
            <person name="Pfister S."/>
            <person name="Riley R."/>
            <person name="Sitrit Y."/>
            <person name="Stielow J.B."/>
            <person name="Szollosi G."/>
            <person name="Zifcakova L."/>
            <person name="Stursova M."/>
            <person name="Spatafora J.W."/>
            <person name="Tedersoo L."/>
            <person name="Vaario L.M."/>
            <person name="Yamada A."/>
            <person name="Yan M."/>
            <person name="Wang P."/>
            <person name="Xu J."/>
            <person name="Bruns T."/>
            <person name="Baldrian P."/>
            <person name="Vilgalys R."/>
            <person name="Dunand C."/>
            <person name="Henrissat B."/>
            <person name="Grigoriev I.V."/>
            <person name="Hibbett D."/>
            <person name="Nagy L.G."/>
            <person name="Martin F.M."/>
        </authorList>
    </citation>
    <scope>NUCLEOTIDE SEQUENCE</scope>
    <source>
        <strain evidence="1">Prilba</strain>
    </source>
</reference>
<name>A0A9P5TDL8_9AGAM</name>
<proteinExistence type="predicted"/>
<dbReference type="AlphaFoldDB" id="A0A9P5TDL8"/>
<sequence length="333" mass="37147">MAEHDIFRERLAIKYPSYGHALWEPSPTRPDRPVQVGDVGFIRSGRFHRLFNALLPADHPSHERGVPEYHKPLPTLSDHLDTRSLGCNDYCSTGVSVEPDPGYNASPDDFPQVTFRYKRTRGAAVLSLPMKARREDTLANDVFKRWIVKNIDSWFAFARKLGLGIEQMEEIILVTGCDRTRSWTNVAFLGNQVDAQVSFGFGVKVEGPDTSISFQSSRGNARGAVLCHGPEGMNLPENQCVFIRGFRVARSFWILPKRLKAAAGPSPDPGGDDCDPDREVISIPATTEYRDPLHLLIEYIAERASDCDMVLAHDDDLVMIDGLGHDTKALNQT</sequence>
<dbReference type="EMBL" id="WHVB01000002">
    <property type="protein sequence ID" value="KAF8486212.1"/>
    <property type="molecule type" value="Genomic_DNA"/>
</dbReference>
<protein>
    <submittedName>
        <fullName evidence="1">Uncharacterized protein</fullName>
    </submittedName>
</protein>
<gene>
    <name evidence="1" type="ORF">DFH94DRAFT_174536</name>
</gene>
<reference evidence="1" key="1">
    <citation type="submission" date="2019-10" db="EMBL/GenBank/DDBJ databases">
        <authorList>
            <consortium name="DOE Joint Genome Institute"/>
            <person name="Kuo A."/>
            <person name="Miyauchi S."/>
            <person name="Kiss E."/>
            <person name="Drula E."/>
            <person name="Kohler A."/>
            <person name="Sanchez-Garcia M."/>
            <person name="Andreopoulos B."/>
            <person name="Barry K.W."/>
            <person name="Bonito G."/>
            <person name="Buee M."/>
            <person name="Carver A."/>
            <person name="Chen C."/>
            <person name="Cichocki N."/>
            <person name="Clum A."/>
            <person name="Culley D."/>
            <person name="Crous P.W."/>
            <person name="Fauchery L."/>
            <person name="Girlanda M."/>
            <person name="Hayes R."/>
            <person name="Keri Z."/>
            <person name="LaButti K."/>
            <person name="Lipzen A."/>
            <person name="Lombard V."/>
            <person name="Magnuson J."/>
            <person name="Maillard F."/>
            <person name="Morin E."/>
            <person name="Murat C."/>
            <person name="Nolan M."/>
            <person name="Ohm R."/>
            <person name="Pangilinan J."/>
            <person name="Pereira M."/>
            <person name="Perotto S."/>
            <person name="Peter M."/>
            <person name="Riley R."/>
            <person name="Sitrit Y."/>
            <person name="Stielow B."/>
            <person name="Szollosi G."/>
            <person name="Zifcakova L."/>
            <person name="Stursova M."/>
            <person name="Spatafora J.W."/>
            <person name="Tedersoo L."/>
            <person name="Vaario L.-M."/>
            <person name="Yamada A."/>
            <person name="Yan M."/>
            <person name="Wang P."/>
            <person name="Xu J."/>
            <person name="Bruns T."/>
            <person name="Baldrian P."/>
            <person name="Vilgalys R."/>
            <person name="Henrissat B."/>
            <person name="Grigoriev I.V."/>
            <person name="Hibbett D."/>
            <person name="Nagy L.G."/>
            <person name="Martin F.M."/>
        </authorList>
    </citation>
    <scope>NUCLEOTIDE SEQUENCE</scope>
    <source>
        <strain evidence="1">Prilba</strain>
    </source>
</reference>
<dbReference type="Proteomes" id="UP000759537">
    <property type="component" value="Unassembled WGS sequence"/>
</dbReference>
<accession>A0A9P5TDL8</accession>
<keyword evidence="2" id="KW-1185">Reference proteome</keyword>
<dbReference type="OrthoDB" id="3222453at2759"/>